<dbReference type="CDD" id="cd00060">
    <property type="entry name" value="FHA"/>
    <property type="match status" value="1"/>
</dbReference>
<proteinExistence type="predicted"/>
<evidence type="ECO:0000259" key="1">
    <source>
        <dbReference type="Pfam" id="PF16697"/>
    </source>
</evidence>
<organism evidence="2 3">
    <name type="scientific">Pseudomonas emilianonis</name>
    <dbReference type="NCBI Taxonomy" id="2915812"/>
    <lineage>
        <taxon>Bacteria</taxon>
        <taxon>Pseudomonadati</taxon>
        <taxon>Pseudomonadota</taxon>
        <taxon>Gammaproteobacteria</taxon>
        <taxon>Pseudomonadales</taxon>
        <taxon>Pseudomonadaceae</taxon>
        <taxon>Pseudomonas</taxon>
    </lineage>
</organism>
<dbReference type="Gene3D" id="2.60.200.20">
    <property type="match status" value="1"/>
</dbReference>
<feature type="non-terminal residue" evidence="2">
    <location>
        <position position="92"/>
    </location>
</feature>
<protein>
    <submittedName>
        <fullName evidence="2">FHA domain-containing protein</fullName>
    </submittedName>
</protein>
<comment type="caution">
    <text evidence="2">The sequence shown here is derived from an EMBL/GenBank/DDBJ whole genome shotgun (WGS) entry which is preliminary data.</text>
</comment>
<dbReference type="Proteomes" id="UP001317085">
    <property type="component" value="Unassembled WGS sequence"/>
</dbReference>
<keyword evidence="3" id="KW-1185">Reference proteome</keyword>
<dbReference type="InterPro" id="IPR008984">
    <property type="entry name" value="SMAD_FHA_dom_sf"/>
</dbReference>
<evidence type="ECO:0000313" key="2">
    <source>
        <dbReference type="EMBL" id="MCK1787037.1"/>
    </source>
</evidence>
<dbReference type="InterPro" id="IPR032030">
    <property type="entry name" value="YscD_cytoplasmic_dom"/>
</dbReference>
<evidence type="ECO:0000313" key="3">
    <source>
        <dbReference type="Proteomes" id="UP001317085"/>
    </source>
</evidence>
<accession>A0ABT0EMT1</accession>
<reference evidence="2 3" key="1">
    <citation type="submission" date="2022-02" db="EMBL/GenBank/DDBJ databases">
        <title>Comparative genomics of the first Antarctic Pseudomonas spp. capable of biotransforming 2,4,6-Trinitrotoluene.</title>
        <authorList>
            <person name="Cabrera M.A."/>
            <person name="Marquez S.L."/>
            <person name="Perez-Donoso J.M."/>
        </authorList>
    </citation>
    <scope>NUCLEOTIDE SEQUENCE [LARGE SCALE GENOMIC DNA]</scope>
    <source>
        <strain evidence="2 3">TNT11</strain>
    </source>
</reference>
<dbReference type="RefSeq" id="WP_247405712.1">
    <property type="nucleotide sequence ID" value="NZ_JAKNRV010000287.1"/>
</dbReference>
<dbReference type="Pfam" id="PF16697">
    <property type="entry name" value="Yop-YscD_cpl"/>
    <property type="match status" value="1"/>
</dbReference>
<sequence length="92" mass="9833">MFELRVLEGLNQGAALPLFGEQWSLGCHADADLLLNDAGVVEHHAQLRLIDGFWSVQAEAGLLQSSSGQALAQIADLALNTPFSLGSIQTFQ</sequence>
<dbReference type="EMBL" id="JAKNRV010000287">
    <property type="protein sequence ID" value="MCK1787037.1"/>
    <property type="molecule type" value="Genomic_DNA"/>
</dbReference>
<feature type="domain" description="YscD cytoplasmic" evidence="1">
    <location>
        <begin position="5"/>
        <end position="88"/>
    </location>
</feature>
<gene>
    <name evidence="2" type="ORF">L9Z73_22630</name>
</gene>
<dbReference type="SUPFAM" id="SSF49879">
    <property type="entry name" value="SMAD/FHA domain"/>
    <property type="match status" value="1"/>
</dbReference>
<name>A0ABT0EMT1_9PSED</name>